<dbReference type="EMBL" id="LR796400">
    <property type="protein sequence ID" value="CAB4142113.1"/>
    <property type="molecule type" value="Genomic_DNA"/>
</dbReference>
<feature type="domain" description="Phage-like element PBSX protein XkdF" evidence="1">
    <location>
        <begin position="53"/>
        <end position="175"/>
    </location>
</feature>
<organism evidence="3">
    <name type="scientific">uncultured Caudovirales phage</name>
    <dbReference type="NCBI Taxonomy" id="2100421"/>
    <lineage>
        <taxon>Viruses</taxon>
        <taxon>Duplodnaviria</taxon>
        <taxon>Heunggongvirae</taxon>
        <taxon>Uroviricota</taxon>
        <taxon>Caudoviricetes</taxon>
        <taxon>Peduoviridae</taxon>
        <taxon>Maltschvirus</taxon>
        <taxon>Maltschvirus maltsch</taxon>
    </lineage>
</organism>
<protein>
    <submittedName>
        <fullName evidence="3">Phage-like element PBSX protein, XkdF</fullName>
    </submittedName>
</protein>
<sequence length="207" mass="23546">MIRENLDIYLLDINLEDEDSGVFAVSLVKNPAIKKSFQAFSENKQQRFTADPSRRIISGAIMIPDELILRGEKDEQGKLHEYYVTFTADSISKIAQKFFKNQFVTEVTLEHKAKVDGVYMFESLLIDASRGITAPTGYGLKDGAWWGSWKVDNDKVWDEYINEGIFTGFSVEGLFKHIPLDKKSSYKNQLYSEIIDLIDQAIANGTK</sequence>
<proteinExistence type="predicted"/>
<dbReference type="EMBL" id="LR796668">
    <property type="protein sequence ID" value="CAB4158303.1"/>
    <property type="molecule type" value="Genomic_DNA"/>
</dbReference>
<dbReference type="Pfam" id="PF14550">
    <property type="entry name" value="Peptidase_S78_2"/>
    <property type="match status" value="1"/>
</dbReference>
<evidence type="ECO:0000259" key="1">
    <source>
        <dbReference type="Pfam" id="PF14550"/>
    </source>
</evidence>
<evidence type="ECO:0000313" key="3">
    <source>
        <dbReference type="EMBL" id="CAB4158303.1"/>
    </source>
</evidence>
<accession>A0A6J5NH93</accession>
<reference evidence="3" key="1">
    <citation type="submission" date="2020-04" db="EMBL/GenBank/DDBJ databases">
        <authorList>
            <person name="Chiriac C."/>
            <person name="Salcher M."/>
            <person name="Ghai R."/>
            <person name="Kavagutti S V."/>
        </authorList>
    </citation>
    <scope>NUCLEOTIDE SEQUENCE</scope>
</reference>
<name>A0A6J5NH93_9CAUD</name>
<evidence type="ECO:0000313" key="2">
    <source>
        <dbReference type="EMBL" id="CAB4142113.1"/>
    </source>
</evidence>
<gene>
    <name evidence="2" type="ORF">UFOVP427_49</name>
    <name evidence="3" type="ORF">UFOVP697_17</name>
</gene>
<dbReference type="InterPro" id="IPR027924">
    <property type="entry name" value="XkdF"/>
</dbReference>